<feature type="compositionally biased region" description="Basic residues" evidence="1">
    <location>
        <begin position="558"/>
        <end position="575"/>
    </location>
</feature>
<dbReference type="EMBL" id="LN733835">
    <property type="protein sequence ID" value="CEP18419.1"/>
    <property type="molecule type" value="Genomic_DNA"/>
</dbReference>
<feature type="region of interest" description="Disordered" evidence="1">
    <location>
        <begin position="1"/>
        <end position="220"/>
    </location>
</feature>
<organism evidence="2 3">
    <name type="scientific">Parasitella parasitica</name>
    <dbReference type="NCBI Taxonomy" id="35722"/>
    <lineage>
        <taxon>Eukaryota</taxon>
        <taxon>Fungi</taxon>
        <taxon>Fungi incertae sedis</taxon>
        <taxon>Mucoromycota</taxon>
        <taxon>Mucoromycotina</taxon>
        <taxon>Mucoromycetes</taxon>
        <taxon>Mucorales</taxon>
        <taxon>Mucorineae</taxon>
        <taxon>Mucoraceae</taxon>
        <taxon>Parasitella</taxon>
    </lineage>
</organism>
<feature type="compositionally biased region" description="Low complexity" evidence="1">
    <location>
        <begin position="692"/>
        <end position="701"/>
    </location>
</feature>
<protein>
    <submittedName>
        <fullName evidence="2">Uncharacterized protein</fullName>
    </submittedName>
</protein>
<feature type="compositionally biased region" description="Basic and acidic residues" evidence="1">
    <location>
        <begin position="27"/>
        <end position="42"/>
    </location>
</feature>
<feature type="compositionally biased region" description="Basic residues" evidence="1">
    <location>
        <begin position="194"/>
        <end position="203"/>
    </location>
</feature>
<evidence type="ECO:0000313" key="2">
    <source>
        <dbReference type="EMBL" id="CEP18419.1"/>
    </source>
</evidence>
<evidence type="ECO:0000256" key="1">
    <source>
        <dbReference type="SAM" id="MobiDB-lite"/>
    </source>
</evidence>
<evidence type="ECO:0000313" key="3">
    <source>
        <dbReference type="Proteomes" id="UP000054107"/>
    </source>
</evidence>
<keyword evidence="3" id="KW-1185">Reference proteome</keyword>
<dbReference type="STRING" id="35722.A0A0B7NTV7"/>
<accession>A0A0B7NTV7</accession>
<feature type="compositionally biased region" description="Low complexity" evidence="1">
    <location>
        <begin position="56"/>
        <end position="71"/>
    </location>
</feature>
<reference evidence="2 3" key="1">
    <citation type="submission" date="2014-09" db="EMBL/GenBank/DDBJ databases">
        <authorList>
            <person name="Ellenberger Sabrina"/>
        </authorList>
    </citation>
    <scope>NUCLEOTIDE SEQUENCE [LARGE SCALE GENOMIC DNA]</scope>
    <source>
        <strain evidence="2 3">CBS 412.66</strain>
    </source>
</reference>
<feature type="compositionally biased region" description="Polar residues" evidence="1">
    <location>
        <begin position="293"/>
        <end position="303"/>
    </location>
</feature>
<feature type="region of interest" description="Disordered" evidence="1">
    <location>
        <begin position="277"/>
        <end position="363"/>
    </location>
</feature>
<feature type="compositionally biased region" description="Pro residues" evidence="1">
    <location>
        <begin position="629"/>
        <end position="640"/>
    </location>
</feature>
<dbReference type="AlphaFoldDB" id="A0A0B7NTV7"/>
<dbReference type="InterPro" id="IPR051425">
    <property type="entry name" value="Formin_Homology"/>
</dbReference>
<dbReference type="PANTHER" id="PTHR45725">
    <property type="entry name" value="FORMIN HOMOLOGY 2 FAMILY MEMBER"/>
    <property type="match status" value="1"/>
</dbReference>
<dbReference type="Proteomes" id="UP000054107">
    <property type="component" value="Unassembled WGS sequence"/>
</dbReference>
<feature type="compositionally biased region" description="Polar residues" evidence="1">
    <location>
        <begin position="43"/>
        <end position="55"/>
    </location>
</feature>
<feature type="compositionally biased region" description="Basic and acidic residues" evidence="1">
    <location>
        <begin position="321"/>
        <end position="334"/>
    </location>
</feature>
<dbReference type="OrthoDB" id="2290856at2759"/>
<feature type="region of interest" description="Disordered" evidence="1">
    <location>
        <begin position="486"/>
        <end position="593"/>
    </location>
</feature>
<proteinExistence type="predicted"/>
<name>A0A0B7NTV7_9FUNG</name>
<feature type="region of interest" description="Disordered" evidence="1">
    <location>
        <begin position="610"/>
        <end position="701"/>
    </location>
</feature>
<feature type="compositionally biased region" description="Basic and acidic residues" evidence="1">
    <location>
        <begin position="158"/>
        <end position="173"/>
    </location>
</feature>
<gene>
    <name evidence="2" type="primary">PARPA_12723.1 scaffold 45468</name>
</gene>
<feature type="compositionally biased region" description="Low complexity" evidence="1">
    <location>
        <begin position="131"/>
        <end position="155"/>
    </location>
</feature>
<sequence length="701" mass="78979">MSKENAINIQQQQHQQYQQQQQQPRVVPEEDNRKYYDYELNHQPKNSRVETSIQENAGSNPPLSSSAPSNSWMENDQLKQPLKHQVNPPTMTASSSTTSRHRRGVSLSDIKHASGTSSSNVESKIRHFSLNNEPNPSTSTSTATAAATTETYNNNQSDIKRSRNKRNNDDFYGHPEAPPQTSAAGQPPPPPQPQHHKQNHSHPHSSGSKSNPYYSSSMRPPMPIHIDQLSIQDIYAIMEENYSLQMEVMELQRRLRHVTARANYLEELRNDEYPLNAADISKPYSSGKRHTSYYKSRPSTNKGQQKQQQQHNVDEETTAVPDDRSAPAMEHHYASESPDGYHYSQCNNNNNNKEKRRSFDGYSPHYHHQGRFYPLQYDMMDSSPYGMLPPPPPMPAYMMDRRMYHGPPPLPKDKSNRGSSGYDRRMYMRHYYEDSPYNRGFSDEEETGDELDFRHAEGSTAAMEDEAMAAAAAATAAMNDFYSNQRASSARYGPPPSMHHPPPPPPPPPPPNPFMSGPPHPGMMPMYGRQQGPPPPPPPPPQPWMMNDLSPYTESLPHSRRSSIHRTTKSSKSHKSMNVSDEENQDIFRQLDEADEEDFRVMLYRMSLNGHPPPMPPHPGMMGGHHPHPPPPPPPPPPPTSMMNMYGEMGPPPSHSHHMNSHNINYSSGNSGGSLRRKSSRRSTGTGGGNNSGRSSYIGSR</sequence>
<feature type="compositionally biased region" description="Low complexity" evidence="1">
    <location>
        <begin position="10"/>
        <end position="23"/>
    </location>
</feature>
<feature type="compositionally biased region" description="Low complexity" evidence="1">
    <location>
        <begin position="204"/>
        <end position="219"/>
    </location>
</feature>
<feature type="compositionally biased region" description="Pro residues" evidence="1">
    <location>
        <begin position="532"/>
        <end position="543"/>
    </location>
</feature>
<feature type="compositionally biased region" description="Pro residues" evidence="1">
    <location>
        <begin position="493"/>
        <end position="522"/>
    </location>
</feature>